<evidence type="ECO:0000313" key="3">
    <source>
        <dbReference type="Proteomes" id="UP000296049"/>
    </source>
</evidence>
<keyword evidence="3" id="KW-1185">Reference proteome</keyword>
<sequence>RFTSRAPPTSTNSTGECPLGLFLIHAMTESGKTVQLLAGLDNHRVQREPPRCWVRDCTEQACSTNHASGRHLSQHNFPAEEDGVSSSMREEFFSTDEGSDDSGTASPQADVTSDDVITTFAEEYSLVPLNKQKEYSAQTFDQQVESYFEEL</sequence>
<feature type="compositionally biased region" description="Polar residues" evidence="1">
    <location>
        <begin position="101"/>
        <end position="111"/>
    </location>
</feature>
<gene>
    <name evidence="2" type="ORF">Anapl_06974</name>
</gene>
<feature type="region of interest" description="Disordered" evidence="1">
    <location>
        <begin position="64"/>
        <end position="114"/>
    </location>
</feature>
<protein>
    <submittedName>
        <fullName evidence="2">Uncharacterized protein</fullName>
    </submittedName>
</protein>
<evidence type="ECO:0000313" key="2">
    <source>
        <dbReference type="EMBL" id="EOB08742.1"/>
    </source>
</evidence>
<dbReference type="AlphaFoldDB" id="R0KF87"/>
<proteinExistence type="predicted"/>
<feature type="non-terminal residue" evidence="2">
    <location>
        <position position="151"/>
    </location>
</feature>
<accession>R0KF87</accession>
<organism evidence="2 3">
    <name type="scientific">Anas platyrhynchos</name>
    <name type="common">Mallard</name>
    <name type="synonym">Anas boschas</name>
    <dbReference type="NCBI Taxonomy" id="8839"/>
    <lineage>
        <taxon>Eukaryota</taxon>
        <taxon>Metazoa</taxon>
        <taxon>Chordata</taxon>
        <taxon>Craniata</taxon>
        <taxon>Vertebrata</taxon>
        <taxon>Euteleostomi</taxon>
        <taxon>Archelosauria</taxon>
        <taxon>Archosauria</taxon>
        <taxon>Dinosauria</taxon>
        <taxon>Saurischia</taxon>
        <taxon>Theropoda</taxon>
        <taxon>Coelurosauria</taxon>
        <taxon>Aves</taxon>
        <taxon>Neognathae</taxon>
        <taxon>Galloanserae</taxon>
        <taxon>Anseriformes</taxon>
        <taxon>Anatidae</taxon>
        <taxon>Anatinae</taxon>
        <taxon>Anas</taxon>
    </lineage>
</organism>
<name>R0KF87_ANAPL</name>
<dbReference type="EMBL" id="KB742424">
    <property type="protein sequence ID" value="EOB08742.1"/>
    <property type="molecule type" value="Genomic_DNA"/>
</dbReference>
<reference evidence="3" key="1">
    <citation type="journal article" date="2013" name="Nat. Genet.">
        <title>The duck genome and transcriptome provide insight into an avian influenza virus reservoir species.</title>
        <authorList>
            <person name="Huang Y."/>
            <person name="Li Y."/>
            <person name="Burt D.W."/>
            <person name="Chen H."/>
            <person name="Zhang Y."/>
            <person name="Qian W."/>
            <person name="Kim H."/>
            <person name="Gan S."/>
            <person name="Zhao Y."/>
            <person name="Li J."/>
            <person name="Yi K."/>
            <person name="Feng H."/>
            <person name="Zhu P."/>
            <person name="Li B."/>
            <person name="Liu Q."/>
            <person name="Fairley S."/>
            <person name="Magor K.E."/>
            <person name="Du Z."/>
            <person name="Hu X."/>
            <person name="Goodman L."/>
            <person name="Tafer H."/>
            <person name="Vignal A."/>
            <person name="Lee T."/>
            <person name="Kim K.W."/>
            <person name="Sheng Z."/>
            <person name="An Y."/>
            <person name="Searle S."/>
            <person name="Herrero J."/>
            <person name="Groenen M.A."/>
            <person name="Crooijmans R.P."/>
            <person name="Faraut T."/>
            <person name="Cai Q."/>
            <person name="Webster R.G."/>
            <person name="Aldridge J.R."/>
            <person name="Warren W.C."/>
            <person name="Bartschat S."/>
            <person name="Kehr S."/>
            <person name="Marz M."/>
            <person name="Stadler P.F."/>
            <person name="Smith J."/>
            <person name="Kraus R.H."/>
            <person name="Zhao Y."/>
            <person name="Ren L."/>
            <person name="Fei J."/>
            <person name="Morisson M."/>
            <person name="Kaiser P."/>
            <person name="Griffin D.K."/>
            <person name="Rao M."/>
            <person name="Pitel F."/>
            <person name="Wang J."/>
            <person name="Li N."/>
        </authorList>
    </citation>
    <scope>NUCLEOTIDE SEQUENCE [LARGE SCALE GENOMIC DNA]</scope>
</reference>
<evidence type="ECO:0000256" key="1">
    <source>
        <dbReference type="SAM" id="MobiDB-lite"/>
    </source>
</evidence>
<dbReference type="Proteomes" id="UP000296049">
    <property type="component" value="Unassembled WGS sequence"/>
</dbReference>
<feature type="non-terminal residue" evidence="2">
    <location>
        <position position="1"/>
    </location>
</feature>